<feature type="domain" description="DUF1858" evidence="1">
    <location>
        <begin position="5"/>
        <end position="60"/>
    </location>
</feature>
<sequence>MKERITLDISLTELFQNMPQAKEVLMRYGYSKLVEEDIEDVVVDKLTLKGFCRLMDLDEEAQGNLWQEIQDLYRKVED</sequence>
<name>A0A7C2VE94_9AQUI</name>
<protein>
    <submittedName>
        <fullName evidence="2">DUF1858 domain-containing protein</fullName>
    </submittedName>
</protein>
<evidence type="ECO:0000259" key="1">
    <source>
        <dbReference type="Pfam" id="PF08984"/>
    </source>
</evidence>
<dbReference type="Pfam" id="PF08984">
    <property type="entry name" value="DUF1858"/>
    <property type="match status" value="1"/>
</dbReference>
<dbReference type="SUPFAM" id="SSF140683">
    <property type="entry name" value="SP0561-like"/>
    <property type="match status" value="1"/>
</dbReference>
<dbReference type="InterPro" id="IPR015077">
    <property type="entry name" value="DUF1858"/>
</dbReference>
<dbReference type="AlphaFoldDB" id="A0A7C2VE94"/>
<reference evidence="2" key="1">
    <citation type="journal article" date="2020" name="mSystems">
        <title>Genome- and Community-Level Interaction Insights into Carbon Utilization and Element Cycling Functions of Hydrothermarchaeota in Hydrothermal Sediment.</title>
        <authorList>
            <person name="Zhou Z."/>
            <person name="Liu Y."/>
            <person name="Xu W."/>
            <person name="Pan J."/>
            <person name="Luo Z.H."/>
            <person name="Li M."/>
        </authorList>
    </citation>
    <scope>NUCLEOTIDE SEQUENCE [LARGE SCALE GENOMIC DNA]</scope>
    <source>
        <strain evidence="2">SpSt-132</strain>
    </source>
</reference>
<dbReference type="Gene3D" id="1.10.3910.10">
    <property type="entry name" value="SP0561-like"/>
    <property type="match status" value="1"/>
</dbReference>
<proteinExistence type="predicted"/>
<evidence type="ECO:0000313" key="2">
    <source>
        <dbReference type="EMBL" id="HEW45928.1"/>
    </source>
</evidence>
<accession>A0A7C2VE94</accession>
<gene>
    <name evidence="2" type="ORF">ENO47_04560</name>
</gene>
<dbReference type="EMBL" id="DSFP01000035">
    <property type="protein sequence ID" value="HEW45928.1"/>
    <property type="molecule type" value="Genomic_DNA"/>
</dbReference>
<comment type="caution">
    <text evidence="2">The sequence shown here is derived from an EMBL/GenBank/DDBJ whole genome shotgun (WGS) entry which is preliminary data.</text>
</comment>
<dbReference type="InterPro" id="IPR038062">
    <property type="entry name" value="ScdA-like_N_sf"/>
</dbReference>
<organism evidence="2">
    <name type="scientific">Hydrogenobacter sp</name>
    <dbReference type="NCBI Taxonomy" id="2152829"/>
    <lineage>
        <taxon>Bacteria</taxon>
        <taxon>Pseudomonadati</taxon>
        <taxon>Aquificota</taxon>
        <taxon>Aquificia</taxon>
        <taxon>Aquificales</taxon>
        <taxon>Aquificaceae</taxon>
        <taxon>Hydrogenobacter</taxon>
    </lineage>
</organism>